<feature type="region of interest" description="Disordered" evidence="3">
    <location>
        <begin position="765"/>
        <end position="797"/>
    </location>
</feature>
<feature type="compositionally biased region" description="Polar residues" evidence="3">
    <location>
        <begin position="412"/>
        <end position="421"/>
    </location>
</feature>
<dbReference type="InterPro" id="IPR000772">
    <property type="entry name" value="Ricin_B_lectin"/>
</dbReference>
<comment type="caution">
    <text evidence="5">The sequence shown here is derived from an EMBL/GenBank/DDBJ whole genome shotgun (WGS) entry which is preliminary data.</text>
</comment>
<dbReference type="GO" id="GO:0002088">
    <property type="term" value="P:lens development in camera-type eye"/>
    <property type="evidence" value="ECO:0007669"/>
    <property type="project" value="TreeGrafter"/>
</dbReference>
<proteinExistence type="inferred from homology"/>
<evidence type="ECO:0000256" key="2">
    <source>
        <dbReference type="ARBA" id="ARBA00022737"/>
    </source>
</evidence>
<dbReference type="PANTHER" id="PTHR11818:SF2">
    <property type="entry name" value="BETA_GAMMA CRYSTALLIN DOMAIN-CONTAINING PROTEIN 1"/>
    <property type="match status" value="1"/>
</dbReference>
<feature type="region of interest" description="Disordered" evidence="3">
    <location>
        <begin position="267"/>
        <end position="356"/>
    </location>
</feature>
<feature type="domain" description="Beta/gamma crystallin 'Greek key'" evidence="4">
    <location>
        <begin position="1414"/>
        <end position="1456"/>
    </location>
</feature>
<feature type="region of interest" description="Disordered" evidence="3">
    <location>
        <begin position="373"/>
        <end position="393"/>
    </location>
</feature>
<dbReference type="GO" id="GO:0007601">
    <property type="term" value="P:visual perception"/>
    <property type="evidence" value="ECO:0007669"/>
    <property type="project" value="TreeGrafter"/>
</dbReference>
<dbReference type="InterPro" id="IPR050252">
    <property type="entry name" value="Beta/Gamma-Crystallin"/>
</dbReference>
<feature type="region of interest" description="Disordered" evidence="3">
    <location>
        <begin position="526"/>
        <end position="556"/>
    </location>
</feature>
<feature type="domain" description="Beta/gamma crystallin 'Greek key'" evidence="4">
    <location>
        <begin position="1311"/>
        <end position="1353"/>
    </location>
</feature>
<name>A0A5A9NNV7_9TELE</name>
<feature type="compositionally biased region" description="Basic and acidic residues" evidence="3">
    <location>
        <begin position="448"/>
        <end position="460"/>
    </location>
</feature>
<keyword evidence="2" id="KW-0677">Repeat</keyword>
<feature type="compositionally biased region" description="Low complexity" evidence="3">
    <location>
        <begin position="473"/>
        <end position="484"/>
    </location>
</feature>
<reference evidence="5 6" key="1">
    <citation type="journal article" date="2019" name="Mol. Ecol. Resour.">
        <title>Chromosome-level genome assembly of Triplophysa tibetana, a fish adapted to the harsh high-altitude environment of the Tibetan Plateau.</title>
        <authorList>
            <person name="Yang X."/>
            <person name="Liu H."/>
            <person name="Ma Z."/>
            <person name="Zou Y."/>
            <person name="Zou M."/>
            <person name="Mao Y."/>
            <person name="Li X."/>
            <person name="Wang H."/>
            <person name="Chen T."/>
            <person name="Wang W."/>
            <person name="Yang R."/>
        </authorList>
    </citation>
    <scope>NUCLEOTIDE SEQUENCE [LARGE SCALE GENOMIC DNA]</scope>
    <source>
        <strain evidence="5">TTIB1903HZAU</strain>
        <tissue evidence="5">Muscle</tissue>
    </source>
</reference>
<feature type="domain" description="Beta/gamma crystallin 'Greek key'" evidence="4">
    <location>
        <begin position="1353"/>
        <end position="1413"/>
    </location>
</feature>
<feature type="region of interest" description="Disordered" evidence="3">
    <location>
        <begin position="990"/>
        <end position="1020"/>
    </location>
</feature>
<feature type="region of interest" description="Disordered" evidence="3">
    <location>
        <begin position="707"/>
        <end position="729"/>
    </location>
</feature>
<dbReference type="SUPFAM" id="SSF49695">
    <property type="entry name" value="gamma-Crystallin-like"/>
    <property type="match status" value="3"/>
</dbReference>
<evidence type="ECO:0000313" key="5">
    <source>
        <dbReference type="EMBL" id="KAA0711163.1"/>
    </source>
</evidence>
<feature type="region of interest" description="Disordered" evidence="3">
    <location>
        <begin position="18"/>
        <end position="55"/>
    </location>
</feature>
<dbReference type="SUPFAM" id="SSF50370">
    <property type="entry name" value="Ricin B-like lectins"/>
    <property type="match status" value="1"/>
</dbReference>
<evidence type="ECO:0000313" key="6">
    <source>
        <dbReference type="Proteomes" id="UP000324632"/>
    </source>
</evidence>
<dbReference type="Pfam" id="PF00652">
    <property type="entry name" value="Ricin_B_lectin"/>
    <property type="match status" value="1"/>
</dbReference>
<dbReference type="PROSITE" id="PS50915">
    <property type="entry name" value="CRYSTALLIN_BETA_GAMMA"/>
    <property type="match status" value="8"/>
</dbReference>
<dbReference type="EMBL" id="SOYY01000015">
    <property type="protein sequence ID" value="KAA0711163.1"/>
    <property type="molecule type" value="Genomic_DNA"/>
</dbReference>
<organism evidence="5 6">
    <name type="scientific">Triplophysa tibetana</name>
    <dbReference type="NCBI Taxonomy" id="1572043"/>
    <lineage>
        <taxon>Eukaryota</taxon>
        <taxon>Metazoa</taxon>
        <taxon>Chordata</taxon>
        <taxon>Craniata</taxon>
        <taxon>Vertebrata</taxon>
        <taxon>Euteleostomi</taxon>
        <taxon>Actinopterygii</taxon>
        <taxon>Neopterygii</taxon>
        <taxon>Teleostei</taxon>
        <taxon>Ostariophysi</taxon>
        <taxon>Cypriniformes</taxon>
        <taxon>Nemacheilidae</taxon>
        <taxon>Triplophysa</taxon>
    </lineage>
</organism>
<dbReference type="Pfam" id="PF00030">
    <property type="entry name" value="Crystall"/>
    <property type="match status" value="6"/>
</dbReference>
<comment type="similarity">
    <text evidence="1">Belongs to the beta/gamma-crystallin family.</text>
</comment>
<feature type="compositionally biased region" description="Basic and acidic residues" evidence="3">
    <location>
        <begin position="785"/>
        <end position="797"/>
    </location>
</feature>
<feature type="compositionally biased region" description="Polar residues" evidence="3">
    <location>
        <begin position="717"/>
        <end position="729"/>
    </location>
</feature>
<accession>A0A5A9NNV7</accession>
<feature type="region of interest" description="Disordered" evidence="3">
    <location>
        <begin position="412"/>
        <end position="511"/>
    </location>
</feature>
<dbReference type="SMART" id="SM00247">
    <property type="entry name" value="XTALbg"/>
    <property type="match status" value="6"/>
</dbReference>
<dbReference type="PANTHER" id="PTHR11818">
    <property type="entry name" value="BETA/GAMMA CRYSTALLIN"/>
    <property type="match status" value="1"/>
</dbReference>
<evidence type="ECO:0000256" key="1">
    <source>
        <dbReference type="ARBA" id="ARBA00009646"/>
    </source>
</evidence>
<dbReference type="InterPro" id="IPR035992">
    <property type="entry name" value="Ricin_B-like_lectins"/>
</dbReference>
<feature type="domain" description="Beta/gamma crystallin 'Greek key'" evidence="4">
    <location>
        <begin position="1686"/>
        <end position="1727"/>
    </location>
</feature>
<dbReference type="InterPro" id="IPR001064">
    <property type="entry name" value="Beta/gamma_crystallin"/>
</dbReference>
<sequence length="1864" mass="205678">MSSEEKTGIFNRIFGSLSRRRKSRSTSDDRDENVLSQTSSPIKSTASDELRPSVVQNSEFENSVFWPEQRRSPSTCSVASIVTDGGDIPFADSGSSGRGSVREVEVKVSRIEAFSNVKTDHLVTEAGKKLQVYLEETSCDITDIALKRCPEDTTPDTPKSCAVSGTEIKKTVLKPSIRGSGSYTALVGVTLGSHSRGSLSSDSLAEEESSDIMGKKNSGRRKSRKLTNSTNEVAPAITTSPEAQERHYPPPSPGQVHIAVWAETHLTEEERESSITDSLSSVELAQASPAESHSAAGRAAINISGSFQAPESPSTVNVRRLEKSKPEGPQSDIRKNLASNDPNAESYEEKRRSLKLSESETVFAKKVYISPQSSLEGDGGEFEPRSETDLDVTSHIQQLKVEILPNPKILNIKQSPEQTQEPVREEAVSILKEPLEKDVETSTVLSTEKTEATDIKEASDSLKMPSLKGPLNTLSSQTTSSKPSRSMDRQGSVPLEGNKVKGPPPPVVPKTKAVMSRIKNISEANKELSTVGRVSQKQTDQKGVKSPTAKEQSVSFNKSVDINAKVQKRTAPPVLEKPKTVVEVVTVYSLSPKSEDSQVPSNPDAQVVPDVQSGLEKKSLVEKSKVEFEKEKCTLAKKKTGHYTAGDLSTQISEQSRSFQEKNLAVISENSSETVQKIETKEQCVENVVNLKKRTKSVTEKIETISNKEGQSKEESVQQTVSKKQSNLGTTVQLDDSSKTLNLECVKQNEMNKLAIAAITNPIAVSKPEPRGDKTSEQKPPPLKLPEEQTSKLDKKTEVKIKNVESNLKVKKTIKNTDKMPVVNSQILKPPADQSLQQFTSQNLPFDPKNLSKNNRAPSSWLDVDQTFEKKKVERRMDCSASDDNLLDTSDDFEALIRNIKEHCSPFTLPPKKHGQNKMPSPPFAMPAIKEDHFEKVFDPEQFQFGTRKTAGPKDPSPAMIIRKRNDEAKNNPPSRRTEDILLYKSLSSRREKDKTEEVVTEKKTDVENKNHTEGSGKVSSRLERMSIISNLRNVSRTPTQTASGEKDIPLSQGVTTPKEGIGNLPAQGNGVIDNGGSLKSPSTIPPIPSFSEVKLPDLLEKYLNKGKGSQQKPDTSSLPPLDVSATSNAFNVNMGLQGMPGLTSPSKSTPQLPVQTPTSLSPTPVGIVIYQQAQLGGEAYEIFRDIEDATSIELSPVISLKVVRGCWMLYEKPGFQGRSIALEEGQTELVNEWLESEPIGEVGPDEFPLPTTPMVIGSIRLALRDYSIPKIDLFTEPNGMGRMSSFCDDMIEICSYGIPQSTGSIKVNSGVWLVFSDPGFQGLLAVLEEGVYLSPEDWGFPNPFVGSLRPLKMAVLYEKPMFQGECIEIERDIYSFDETEEHEKSAEEESLDSTSEMKRKSFGSVGSLKILGGLWVGYSVAGFEGHQHLLEEGEYADFTDWGGLEDGLFSIRPVFAEFMTPHMRLFSERDFSERGLNLDLLEPVVNMEGTGFGIKTQSMEVLSGVWIAFENAQFSGEQYILEKGLYATPLDWGAQNCRILSLQPVVLDRAEDLARYKVQLFSEPGFQGEVLVLEESVAFLPDDFHPMSCKVLAGSWVVFDGPQFTENMYVLEEGEYPNPEALGLLNLNCRISSVHTVGNEFSVPSITLFCKSNFRGRKIIFTDDAPNLSLAGFDGRVSSLLVNGGIWVVYEYSNFRGRQVLLHPSEVGDWQKFRGWDRIGSLRPLLQKRVYFRVRSAETGLLMSLSGPLDDIKLVRVQVLEESGGPEQIWVYENGLLRSKLVEDCCVETSGGVVMAGCRLNISPEPGKDNHFWSITGDGIIRNNFKPDLVLEVKGGLQYDKNQVTLNTFDEQKPNQRWTVEIL</sequence>
<evidence type="ECO:0000259" key="4">
    <source>
        <dbReference type="PROSITE" id="PS50915"/>
    </source>
</evidence>
<evidence type="ECO:0000256" key="3">
    <source>
        <dbReference type="SAM" id="MobiDB-lite"/>
    </source>
</evidence>
<dbReference type="Gene3D" id="2.80.10.50">
    <property type="match status" value="1"/>
</dbReference>
<feature type="domain" description="Beta/gamma crystallin 'Greek key'" evidence="4">
    <location>
        <begin position="1206"/>
        <end position="1264"/>
    </location>
</feature>
<feature type="domain" description="Beta/gamma crystallin 'Greek key'" evidence="4">
    <location>
        <begin position="1645"/>
        <end position="1685"/>
    </location>
</feature>
<dbReference type="SMART" id="SM00458">
    <property type="entry name" value="RICIN"/>
    <property type="match status" value="1"/>
</dbReference>
<keyword evidence="6" id="KW-1185">Reference proteome</keyword>
<feature type="compositionally biased region" description="Polar residues" evidence="3">
    <location>
        <begin position="34"/>
        <end position="45"/>
    </location>
</feature>
<feature type="compositionally biased region" description="Polar residues" evidence="3">
    <location>
        <begin position="226"/>
        <end position="242"/>
    </location>
</feature>
<feature type="compositionally biased region" description="Low complexity" evidence="3">
    <location>
        <begin position="194"/>
        <end position="203"/>
    </location>
</feature>
<feature type="domain" description="Beta/gamma crystallin 'Greek key'" evidence="4">
    <location>
        <begin position="1595"/>
        <end position="1639"/>
    </location>
</feature>
<dbReference type="Gene3D" id="2.60.20.10">
    <property type="entry name" value="Crystallins"/>
    <property type="match status" value="6"/>
</dbReference>
<feature type="region of interest" description="Disordered" evidence="3">
    <location>
        <begin position="194"/>
        <end position="255"/>
    </location>
</feature>
<protein>
    <submittedName>
        <fullName evidence="5">Beta/gamma crystallin domain-containing protein 1</fullName>
    </submittedName>
</protein>
<feature type="compositionally biased region" description="Basic and acidic residues" evidence="3">
    <location>
        <begin position="768"/>
        <end position="777"/>
    </location>
</feature>
<gene>
    <name evidence="5" type="ORF">E1301_Tti002729</name>
</gene>
<feature type="compositionally biased region" description="Polar residues" evidence="3">
    <location>
        <begin position="303"/>
        <end position="317"/>
    </location>
</feature>
<dbReference type="PROSITE" id="PS50231">
    <property type="entry name" value="RICIN_B_LECTIN"/>
    <property type="match status" value="1"/>
</dbReference>
<dbReference type="GO" id="GO:0005212">
    <property type="term" value="F:structural constituent of eye lens"/>
    <property type="evidence" value="ECO:0007669"/>
    <property type="project" value="TreeGrafter"/>
</dbReference>
<dbReference type="Proteomes" id="UP000324632">
    <property type="component" value="Chromosome 15"/>
</dbReference>
<feature type="compositionally biased region" description="Basic and acidic residues" evidence="3">
    <location>
        <begin position="347"/>
        <end position="356"/>
    </location>
</feature>
<feature type="compositionally biased region" description="Basic and acidic residues" evidence="3">
    <location>
        <begin position="422"/>
        <end position="440"/>
    </location>
</feature>
<feature type="domain" description="Beta/gamma crystallin 'Greek key'" evidence="4">
    <location>
        <begin position="1505"/>
        <end position="1547"/>
    </location>
</feature>
<dbReference type="InterPro" id="IPR011024">
    <property type="entry name" value="G_crystallin-like"/>
</dbReference>